<keyword evidence="1" id="KW-0472">Membrane</keyword>
<name>A0ABT9W1K1_9BACI</name>
<keyword evidence="1" id="KW-0812">Transmembrane</keyword>
<organism evidence="2 3">
    <name type="scientific">Caldalkalibacillus horti</name>
    <dbReference type="NCBI Taxonomy" id="77523"/>
    <lineage>
        <taxon>Bacteria</taxon>
        <taxon>Bacillati</taxon>
        <taxon>Bacillota</taxon>
        <taxon>Bacilli</taxon>
        <taxon>Bacillales</taxon>
        <taxon>Bacillaceae</taxon>
        <taxon>Caldalkalibacillus</taxon>
    </lineage>
</organism>
<gene>
    <name evidence="2" type="ORF">J2S11_003062</name>
</gene>
<dbReference type="EMBL" id="JAUSTY010000013">
    <property type="protein sequence ID" value="MDQ0167137.1"/>
    <property type="molecule type" value="Genomic_DNA"/>
</dbReference>
<protein>
    <submittedName>
        <fullName evidence="2">Inosine/xanthosine triphosphate pyrophosphatase family protein</fullName>
    </submittedName>
</protein>
<keyword evidence="1" id="KW-1133">Transmembrane helix</keyword>
<proteinExistence type="predicted"/>
<feature type="transmembrane region" description="Helical" evidence="1">
    <location>
        <begin position="12"/>
        <end position="33"/>
    </location>
</feature>
<evidence type="ECO:0000313" key="2">
    <source>
        <dbReference type="EMBL" id="MDQ0167137.1"/>
    </source>
</evidence>
<evidence type="ECO:0000256" key="1">
    <source>
        <dbReference type="SAM" id="Phobius"/>
    </source>
</evidence>
<reference evidence="2 3" key="1">
    <citation type="submission" date="2023-07" db="EMBL/GenBank/DDBJ databases">
        <title>Genomic Encyclopedia of Type Strains, Phase IV (KMG-IV): sequencing the most valuable type-strain genomes for metagenomic binning, comparative biology and taxonomic classification.</title>
        <authorList>
            <person name="Goeker M."/>
        </authorList>
    </citation>
    <scope>NUCLEOTIDE SEQUENCE [LARGE SCALE GENOMIC DNA]</scope>
    <source>
        <strain evidence="2 3">DSM 12751</strain>
    </source>
</reference>
<evidence type="ECO:0000313" key="3">
    <source>
        <dbReference type="Proteomes" id="UP001235840"/>
    </source>
</evidence>
<accession>A0ABT9W1K1</accession>
<sequence length="39" mass="4314">MRSNGFAYDPIFFIPKMGITLVATVYFACLSAVTDKIDP</sequence>
<keyword evidence="3" id="KW-1185">Reference proteome</keyword>
<comment type="caution">
    <text evidence="2">The sequence shown here is derived from an EMBL/GenBank/DDBJ whole genome shotgun (WGS) entry which is preliminary data.</text>
</comment>
<dbReference type="Proteomes" id="UP001235840">
    <property type="component" value="Unassembled WGS sequence"/>
</dbReference>